<dbReference type="EnsemblPlants" id="Pp3c2_7660V3.1">
    <property type="protein sequence ID" value="Pp3c2_7660V3.1"/>
    <property type="gene ID" value="Pp3c2_7660"/>
</dbReference>
<sequence>MQFKKIHVKWKQLGWQTTIKAVFKLAMVSKKNNNEIAAEVDLEFPIHRKVAAQKSRWRLVGSPGRRCSRLRLISGLER</sequence>
<name>A0A2K1L0L0_PHYPA</name>
<gene>
    <name evidence="1" type="ORF">PHYPA_002359</name>
</gene>
<dbReference type="EMBL" id="ABEU02000002">
    <property type="protein sequence ID" value="PNR59568.1"/>
    <property type="molecule type" value="Genomic_DNA"/>
</dbReference>
<accession>A0A2K1L0L0</accession>
<evidence type="ECO:0000313" key="2">
    <source>
        <dbReference type="EnsemblPlants" id="Pp3c2_7660V3.1"/>
    </source>
</evidence>
<evidence type="ECO:0000313" key="1">
    <source>
        <dbReference type="EMBL" id="PNR59568.1"/>
    </source>
</evidence>
<dbReference type="InParanoid" id="A0A2K1L0L0"/>
<reference evidence="1 3" key="1">
    <citation type="journal article" date="2008" name="Science">
        <title>The Physcomitrella genome reveals evolutionary insights into the conquest of land by plants.</title>
        <authorList>
            <person name="Rensing S."/>
            <person name="Lang D."/>
            <person name="Zimmer A."/>
            <person name="Terry A."/>
            <person name="Salamov A."/>
            <person name="Shapiro H."/>
            <person name="Nishiyama T."/>
            <person name="Perroud P.-F."/>
            <person name="Lindquist E."/>
            <person name="Kamisugi Y."/>
            <person name="Tanahashi T."/>
            <person name="Sakakibara K."/>
            <person name="Fujita T."/>
            <person name="Oishi K."/>
            <person name="Shin-I T."/>
            <person name="Kuroki Y."/>
            <person name="Toyoda A."/>
            <person name="Suzuki Y."/>
            <person name="Hashimoto A."/>
            <person name="Yamaguchi K."/>
            <person name="Sugano A."/>
            <person name="Kohara Y."/>
            <person name="Fujiyama A."/>
            <person name="Anterola A."/>
            <person name="Aoki S."/>
            <person name="Ashton N."/>
            <person name="Barbazuk W.B."/>
            <person name="Barker E."/>
            <person name="Bennetzen J."/>
            <person name="Bezanilla M."/>
            <person name="Blankenship R."/>
            <person name="Cho S.H."/>
            <person name="Dutcher S."/>
            <person name="Estelle M."/>
            <person name="Fawcett J.A."/>
            <person name="Gundlach H."/>
            <person name="Hanada K."/>
            <person name="Heyl A."/>
            <person name="Hicks K.A."/>
            <person name="Hugh J."/>
            <person name="Lohr M."/>
            <person name="Mayer K."/>
            <person name="Melkozernov A."/>
            <person name="Murata T."/>
            <person name="Nelson D."/>
            <person name="Pils B."/>
            <person name="Prigge M."/>
            <person name="Reiss B."/>
            <person name="Renner T."/>
            <person name="Rombauts S."/>
            <person name="Rushton P."/>
            <person name="Sanderfoot A."/>
            <person name="Schween G."/>
            <person name="Shiu S.-H."/>
            <person name="Stueber K."/>
            <person name="Theodoulou F.L."/>
            <person name="Tu H."/>
            <person name="Van de Peer Y."/>
            <person name="Verrier P.J."/>
            <person name="Waters E."/>
            <person name="Wood A."/>
            <person name="Yang L."/>
            <person name="Cove D."/>
            <person name="Cuming A."/>
            <person name="Hasebe M."/>
            <person name="Lucas S."/>
            <person name="Mishler D.B."/>
            <person name="Reski R."/>
            <person name="Grigoriev I."/>
            <person name="Quatrano R.S."/>
            <person name="Boore J.L."/>
        </authorList>
    </citation>
    <scope>NUCLEOTIDE SEQUENCE [LARGE SCALE GENOMIC DNA]</scope>
    <source>
        <strain evidence="2 3">cv. Gransden 2004</strain>
    </source>
</reference>
<protein>
    <submittedName>
        <fullName evidence="1 2">Uncharacterized protein</fullName>
    </submittedName>
</protein>
<organism evidence="1">
    <name type="scientific">Physcomitrium patens</name>
    <name type="common">Spreading-leaved earth moss</name>
    <name type="synonym">Physcomitrella patens</name>
    <dbReference type="NCBI Taxonomy" id="3218"/>
    <lineage>
        <taxon>Eukaryota</taxon>
        <taxon>Viridiplantae</taxon>
        <taxon>Streptophyta</taxon>
        <taxon>Embryophyta</taxon>
        <taxon>Bryophyta</taxon>
        <taxon>Bryophytina</taxon>
        <taxon>Bryopsida</taxon>
        <taxon>Funariidae</taxon>
        <taxon>Funariales</taxon>
        <taxon>Funariaceae</taxon>
        <taxon>Physcomitrium</taxon>
    </lineage>
</organism>
<dbReference type="Proteomes" id="UP000006727">
    <property type="component" value="Chromosome 2"/>
</dbReference>
<evidence type="ECO:0000313" key="3">
    <source>
        <dbReference type="Proteomes" id="UP000006727"/>
    </source>
</evidence>
<proteinExistence type="predicted"/>
<dbReference type="AlphaFoldDB" id="A0A2K1L0L0"/>
<reference evidence="1 3" key="2">
    <citation type="journal article" date="2018" name="Plant J.">
        <title>The Physcomitrella patens chromosome-scale assembly reveals moss genome structure and evolution.</title>
        <authorList>
            <person name="Lang D."/>
            <person name="Ullrich K.K."/>
            <person name="Murat F."/>
            <person name="Fuchs J."/>
            <person name="Jenkins J."/>
            <person name="Haas F.B."/>
            <person name="Piednoel M."/>
            <person name="Gundlach H."/>
            <person name="Van Bel M."/>
            <person name="Meyberg R."/>
            <person name="Vives C."/>
            <person name="Morata J."/>
            <person name="Symeonidi A."/>
            <person name="Hiss M."/>
            <person name="Muchero W."/>
            <person name="Kamisugi Y."/>
            <person name="Saleh O."/>
            <person name="Blanc G."/>
            <person name="Decker E.L."/>
            <person name="van Gessel N."/>
            <person name="Grimwood J."/>
            <person name="Hayes R.D."/>
            <person name="Graham S.W."/>
            <person name="Gunter L.E."/>
            <person name="McDaniel S.F."/>
            <person name="Hoernstein S.N.W."/>
            <person name="Larsson A."/>
            <person name="Li F.W."/>
            <person name="Perroud P.F."/>
            <person name="Phillips J."/>
            <person name="Ranjan P."/>
            <person name="Rokshar D.S."/>
            <person name="Rothfels C.J."/>
            <person name="Schneider L."/>
            <person name="Shu S."/>
            <person name="Stevenson D.W."/>
            <person name="Thummler F."/>
            <person name="Tillich M."/>
            <person name="Villarreal Aguilar J.C."/>
            <person name="Widiez T."/>
            <person name="Wong G.K."/>
            <person name="Wymore A."/>
            <person name="Zhang Y."/>
            <person name="Zimmer A.D."/>
            <person name="Quatrano R.S."/>
            <person name="Mayer K.F.X."/>
            <person name="Goodstein D."/>
            <person name="Casacuberta J.M."/>
            <person name="Vandepoele K."/>
            <person name="Reski R."/>
            <person name="Cuming A.C."/>
            <person name="Tuskan G.A."/>
            <person name="Maumus F."/>
            <person name="Salse J."/>
            <person name="Schmutz J."/>
            <person name="Rensing S.A."/>
        </authorList>
    </citation>
    <scope>NUCLEOTIDE SEQUENCE [LARGE SCALE GENOMIC DNA]</scope>
    <source>
        <strain evidence="2 3">cv. Gransden 2004</strain>
    </source>
</reference>
<keyword evidence="3" id="KW-1185">Reference proteome</keyword>
<dbReference type="Gramene" id="Pp3c2_7660V3.1">
    <property type="protein sequence ID" value="Pp3c2_7660V3.1"/>
    <property type="gene ID" value="Pp3c2_7660"/>
</dbReference>
<reference evidence="2" key="3">
    <citation type="submission" date="2020-12" db="UniProtKB">
        <authorList>
            <consortium name="EnsemblPlants"/>
        </authorList>
    </citation>
    <scope>IDENTIFICATION</scope>
</reference>